<dbReference type="InterPro" id="IPR011032">
    <property type="entry name" value="GroES-like_sf"/>
</dbReference>
<evidence type="ECO:0000313" key="3">
    <source>
        <dbReference type="EMBL" id="KIK57869.1"/>
    </source>
</evidence>
<dbReference type="Proteomes" id="UP000053593">
    <property type="component" value="Unassembled WGS sequence"/>
</dbReference>
<dbReference type="FunFam" id="3.40.50.720:FF:000121">
    <property type="entry name" value="Prostaglandin reductase 2"/>
    <property type="match status" value="1"/>
</dbReference>
<dbReference type="PANTHER" id="PTHR43205:SF7">
    <property type="entry name" value="PROSTAGLANDIN REDUCTASE 1"/>
    <property type="match status" value="1"/>
</dbReference>
<sequence>MAKVVRNARVTYNNVPTGNLELGKHLVYDDSATINLDNVPLNGGILIKAVALSVDPYMRLMMLSAEDTALNAKGMFLNAELSIFGYGIAAVLRSEVSNIRPGQYIHVDELEHAEYSVVTSMTGVRVVDRNTRLPWSVYAGAAGMTGQTAYFGWKEYAPVKKGSTLYVSTGGGAVGSMVIQLAKKDGLRVIASAGSREKVEFMKEVGADVAFNYKETPIREVLTKEGPIDIYWDNVGGDTLDAALENMSVGGTVIICGQIAGYDDDGVPAHRLMKMVYGDIHMVGFGFNNLEYKYLDEFYATIPPKLENGEFKFREEVYYSLEKVPEALFRILKGKNEGKCVVVLSDY</sequence>
<dbReference type="Gene3D" id="3.40.50.720">
    <property type="entry name" value="NAD(P)-binding Rossmann-like Domain"/>
    <property type="match status" value="1"/>
</dbReference>
<name>A0A0D0C5R0_9AGAR</name>
<dbReference type="EMBL" id="KN834788">
    <property type="protein sequence ID" value="KIK57869.1"/>
    <property type="molecule type" value="Genomic_DNA"/>
</dbReference>
<proteinExistence type="predicted"/>
<dbReference type="PANTHER" id="PTHR43205">
    <property type="entry name" value="PROSTAGLANDIN REDUCTASE"/>
    <property type="match status" value="1"/>
</dbReference>
<reference evidence="3 4" key="1">
    <citation type="submission" date="2014-04" db="EMBL/GenBank/DDBJ databases">
        <title>Evolutionary Origins and Diversification of the Mycorrhizal Mutualists.</title>
        <authorList>
            <consortium name="DOE Joint Genome Institute"/>
            <consortium name="Mycorrhizal Genomics Consortium"/>
            <person name="Kohler A."/>
            <person name="Kuo A."/>
            <person name="Nagy L.G."/>
            <person name="Floudas D."/>
            <person name="Copeland A."/>
            <person name="Barry K.W."/>
            <person name="Cichocki N."/>
            <person name="Veneault-Fourrey C."/>
            <person name="LaButti K."/>
            <person name="Lindquist E.A."/>
            <person name="Lipzen A."/>
            <person name="Lundell T."/>
            <person name="Morin E."/>
            <person name="Murat C."/>
            <person name="Riley R."/>
            <person name="Ohm R."/>
            <person name="Sun H."/>
            <person name="Tunlid A."/>
            <person name="Henrissat B."/>
            <person name="Grigoriev I.V."/>
            <person name="Hibbett D.S."/>
            <person name="Martin F."/>
        </authorList>
    </citation>
    <scope>NUCLEOTIDE SEQUENCE [LARGE SCALE GENOMIC DNA]</scope>
    <source>
        <strain evidence="3 4">FD-317 M1</strain>
    </source>
</reference>
<keyword evidence="4" id="KW-1185">Reference proteome</keyword>
<dbReference type="InterPro" id="IPR036291">
    <property type="entry name" value="NAD(P)-bd_dom_sf"/>
</dbReference>
<accession>A0A0D0C5R0</accession>
<dbReference type="SUPFAM" id="SSF51735">
    <property type="entry name" value="NAD(P)-binding Rossmann-fold domains"/>
    <property type="match status" value="1"/>
</dbReference>
<organism evidence="3 4">
    <name type="scientific">Collybiopsis luxurians FD-317 M1</name>
    <dbReference type="NCBI Taxonomy" id="944289"/>
    <lineage>
        <taxon>Eukaryota</taxon>
        <taxon>Fungi</taxon>
        <taxon>Dikarya</taxon>
        <taxon>Basidiomycota</taxon>
        <taxon>Agaricomycotina</taxon>
        <taxon>Agaricomycetes</taxon>
        <taxon>Agaricomycetidae</taxon>
        <taxon>Agaricales</taxon>
        <taxon>Marasmiineae</taxon>
        <taxon>Omphalotaceae</taxon>
        <taxon>Collybiopsis</taxon>
        <taxon>Collybiopsis luxurians</taxon>
    </lineage>
</organism>
<dbReference type="AlphaFoldDB" id="A0A0D0C5R0"/>
<evidence type="ECO:0000256" key="1">
    <source>
        <dbReference type="ARBA" id="ARBA00023002"/>
    </source>
</evidence>
<dbReference type="Gene3D" id="3.90.180.10">
    <property type="entry name" value="Medium-chain alcohol dehydrogenases, catalytic domain"/>
    <property type="match status" value="1"/>
</dbReference>
<dbReference type="GO" id="GO:0016628">
    <property type="term" value="F:oxidoreductase activity, acting on the CH-CH group of donors, NAD or NADP as acceptor"/>
    <property type="evidence" value="ECO:0007669"/>
    <property type="project" value="InterPro"/>
</dbReference>
<dbReference type="SUPFAM" id="SSF50129">
    <property type="entry name" value="GroES-like"/>
    <property type="match status" value="1"/>
</dbReference>
<dbReference type="OrthoDB" id="809632at2759"/>
<evidence type="ECO:0000313" key="4">
    <source>
        <dbReference type="Proteomes" id="UP000053593"/>
    </source>
</evidence>
<gene>
    <name evidence="3" type="ORF">GYMLUDRAFT_75178</name>
</gene>
<dbReference type="InterPro" id="IPR045010">
    <property type="entry name" value="MDR_fam"/>
</dbReference>
<dbReference type="Pfam" id="PF00107">
    <property type="entry name" value="ADH_zinc_N"/>
    <property type="match status" value="1"/>
</dbReference>
<feature type="domain" description="Alcohol dehydrogenase-like C-terminal" evidence="2">
    <location>
        <begin position="173"/>
        <end position="294"/>
    </location>
</feature>
<dbReference type="HOGENOM" id="CLU_026673_29_1_1"/>
<keyword evidence="1" id="KW-0560">Oxidoreductase</keyword>
<protein>
    <recommendedName>
        <fullName evidence="2">Alcohol dehydrogenase-like C-terminal domain-containing protein</fullName>
    </recommendedName>
</protein>
<evidence type="ECO:0000259" key="2">
    <source>
        <dbReference type="Pfam" id="PF00107"/>
    </source>
</evidence>
<dbReference type="CDD" id="cd05288">
    <property type="entry name" value="PGDH"/>
    <property type="match status" value="1"/>
</dbReference>
<dbReference type="InterPro" id="IPR013149">
    <property type="entry name" value="ADH-like_C"/>
</dbReference>